<gene>
    <name evidence="1" type="ORF">PR048_002056</name>
</gene>
<sequence>MIASVRFLKNDKCKSSNVCMIWKFVYKYCQRSEVCKKVFVSLFGDVCVKRLRCRQSYILQEITPKDMRCIGNTKRALPNKDVLLLNEHISSFPVSVTHYSSCQHRFLPSELDCQKMYAMFRTKYPNSPIIYKYYVNCFNIHFDLSFGPPQIAICVKCEELMVRLKSPYFNAVAKRVAEAKLQLHKCRSKKYFNKMKATREECQNNPELSGLCFD</sequence>
<dbReference type="PANTHER" id="PTHR10773">
    <property type="entry name" value="DNA-DIRECTED RNA POLYMERASES I, II, AND III SUBUNIT RPABC2"/>
    <property type="match status" value="1"/>
</dbReference>
<evidence type="ECO:0000313" key="1">
    <source>
        <dbReference type="EMBL" id="KAJ8896711.1"/>
    </source>
</evidence>
<comment type="caution">
    <text evidence="1">The sequence shown here is derived from an EMBL/GenBank/DDBJ whole genome shotgun (WGS) entry which is preliminary data.</text>
</comment>
<keyword evidence="2" id="KW-1185">Reference proteome</keyword>
<dbReference type="Proteomes" id="UP001159363">
    <property type="component" value="Chromosome 1"/>
</dbReference>
<dbReference type="EMBL" id="JARBHB010000001">
    <property type="protein sequence ID" value="KAJ8896711.1"/>
    <property type="molecule type" value="Genomic_DNA"/>
</dbReference>
<accession>A0ABQ9IJA1</accession>
<reference evidence="1 2" key="1">
    <citation type="submission" date="2023-02" db="EMBL/GenBank/DDBJ databases">
        <title>LHISI_Scaffold_Assembly.</title>
        <authorList>
            <person name="Stuart O.P."/>
            <person name="Cleave R."/>
            <person name="Magrath M.J.L."/>
            <person name="Mikheyev A.S."/>
        </authorList>
    </citation>
    <scope>NUCLEOTIDE SEQUENCE [LARGE SCALE GENOMIC DNA]</scope>
    <source>
        <strain evidence="1">Daus_M_001</strain>
        <tissue evidence="1">Leg muscle</tissue>
    </source>
</reference>
<proteinExistence type="predicted"/>
<organism evidence="1 2">
    <name type="scientific">Dryococelus australis</name>
    <dbReference type="NCBI Taxonomy" id="614101"/>
    <lineage>
        <taxon>Eukaryota</taxon>
        <taxon>Metazoa</taxon>
        <taxon>Ecdysozoa</taxon>
        <taxon>Arthropoda</taxon>
        <taxon>Hexapoda</taxon>
        <taxon>Insecta</taxon>
        <taxon>Pterygota</taxon>
        <taxon>Neoptera</taxon>
        <taxon>Polyneoptera</taxon>
        <taxon>Phasmatodea</taxon>
        <taxon>Verophasmatodea</taxon>
        <taxon>Anareolatae</taxon>
        <taxon>Phasmatidae</taxon>
        <taxon>Eurycanthinae</taxon>
        <taxon>Dryococelus</taxon>
    </lineage>
</organism>
<dbReference type="PANTHER" id="PTHR10773:SF19">
    <property type="match status" value="1"/>
</dbReference>
<name>A0ABQ9IJA1_9NEOP</name>
<protein>
    <submittedName>
        <fullName evidence="1">Uncharacterized protein</fullName>
    </submittedName>
</protein>
<evidence type="ECO:0000313" key="2">
    <source>
        <dbReference type="Proteomes" id="UP001159363"/>
    </source>
</evidence>